<comment type="caution">
    <text evidence="1">The sequence shown here is derived from an EMBL/GenBank/DDBJ whole genome shotgun (WGS) entry which is preliminary data.</text>
</comment>
<organism evidence="1 2">
    <name type="scientific">Pseudomonas syringae pv. coriandricola</name>
    <dbReference type="NCBI Taxonomy" id="264453"/>
    <lineage>
        <taxon>Bacteria</taxon>
        <taxon>Pseudomonadati</taxon>
        <taxon>Pseudomonadota</taxon>
        <taxon>Gammaproteobacteria</taxon>
        <taxon>Pseudomonadales</taxon>
        <taxon>Pseudomonadaceae</taxon>
        <taxon>Pseudomonas</taxon>
    </lineage>
</organism>
<sequence>MPALKTVASVVQQTIPMANIDIRPPASTPLVYFVVQQALVNVTSSTSTCGPAQTTERHCPHSWKENKVHSRSTLAALLISISLLIGGCDKSDAPQSVTQPGSPPQQKISAEQAEVEKYNVYVKAANYGADFGELLEKRLNEYPKKLAAGKKLTDYYIFSTYDISTWQKNLKEALAIESPMPELDEPAKGMLETLAKLAPVQAELENYAQSKGFLADDGKKAREMEPALQAAMKDVAIYQAAFFDGINKRDDINTKNAFESAEKDSQAYYRAGIVVYAKESARLASEFFQNAGSEETAKPFEASLSKTAQMIEGWDKKTREQTRSPGCTVVLSDLNGFVGKGRQAISDARSGQYKRENNSELGWRSFNPVEKGAKDVQRAFGSLINSMNRDECI</sequence>
<dbReference type="Pfam" id="PF12889">
    <property type="entry name" value="DUF3829"/>
    <property type="match status" value="1"/>
</dbReference>
<evidence type="ECO:0000313" key="2">
    <source>
        <dbReference type="Proteomes" id="UP000274212"/>
    </source>
</evidence>
<accession>A0A3M5R5B0</accession>
<evidence type="ECO:0008006" key="3">
    <source>
        <dbReference type="Google" id="ProtNLM"/>
    </source>
</evidence>
<name>A0A3M5R5B0_9PSED</name>
<gene>
    <name evidence="1" type="ORF">ALP36_05744</name>
</gene>
<dbReference type="Proteomes" id="UP000274212">
    <property type="component" value="Unassembled WGS sequence"/>
</dbReference>
<evidence type="ECO:0000313" key="1">
    <source>
        <dbReference type="EMBL" id="RMU04220.1"/>
    </source>
</evidence>
<dbReference type="AlphaFoldDB" id="A0A3M5R5B0"/>
<protein>
    <recommendedName>
        <fullName evidence="3">DUF3829 domain-containing protein</fullName>
    </recommendedName>
</protein>
<proteinExistence type="predicted"/>
<dbReference type="InterPro" id="IPR024291">
    <property type="entry name" value="DUF3829"/>
</dbReference>
<dbReference type="EMBL" id="RBTT01000339">
    <property type="protein sequence ID" value="RMU04220.1"/>
    <property type="molecule type" value="Genomic_DNA"/>
</dbReference>
<reference evidence="1 2" key="1">
    <citation type="submission" date="2018-08" db="EMBL/GenBank/DDBJ databases">
        <title>Recombination of ecologically and evolutionarily significant loci maintains genetic cohesion in the Pseudomonas syringae species complex.</title>
        <authorList>
            <person name="Dillon M."/>
            <person name="Thakur S."/>
            <person name="Almeida R.N.D."/>
            <person name="Weir B.S."/>
            <person name="Guttman D.S."/>
        </authorList>
    </citation>
    <scope>NUCLEOTIDE SEQUENCE [LARGE SCALE GENOMIC DNA]</scope>
    <source>
        <strain evidence="1 2">ICMP 9829</strain>
    </source>
</reference>